<dbReference type="PANTHER" id="PTHR23417">
    <property type="entry name" value="3-DEOXY-D-MANNO-OCTULOSONIC-ACID TRANSFERASE/TRNA GUANINE-N 7 - -METHYLTRANSFERASE"/>
    <property type="match status" value="1"/>
</dbReference>
<gene>
    <name evidence="8" type="primary">trmI</name>
    <name evidence="7" type="synonym">trmB</name>
    <name evidence="8" type="ORF">CCUN_1387</name>
</gene>
<dbReference type="KEGG" id="ccun:CCUN_1387"/>
<evidence type="ECO:0000256" key="7">
    <source>
        <dbReference type="HAMAP-Rule" id="MF_01057"/>
    </source>
</evidence>
<protein>
    <recommendedName>
        <fullName evidence="7">tRNA (guanine-N(7)-)-methyltransferase</fullName>
        <ecNumber evidence="7">2.1.1.33</ecNumber>
    </recommendedName>
    <alternativeName>
        <fullName evidence="7">tRNA (guanine(46)-N(7))-methyltransferase</fullName>
    </alternativeName>
    <alternativeName>
        <fullName evidence="7">tRNA(m7G46)-methyltransferase</fullName>
    </alternativeName>
</protein>
<dbReference type="HAMAP" id="MF_01057">
    <property type="entry name" value="tRNA_methyltr_TrmB"/>
    <property type="match status" value="1"/>
</dbReference>
<feature type="binding site" evidence="7">
    <location>
        <position position="122"/>
    </location>
    <ligand>
        <name>S-adenosyl-L-methionine</name>
        <dbReference type="ChEBI" id="CHEBI:59789"/>
    </ligand>
</feature>
<dbReference type="EMBL" id="CP020867">
    <property type="protein sequence ID" value="ARJ56975.1"/>
    <property type="molecule type" value="Genomic_DNA"/>
</dbReference>
<feature type="binding site" evidence="7">
    <location>
        <position position="228"/>
    </location>
    <ligand>
        <name>substrate</name>
    </ligand>
</feature>
<keyword evidence="4 7" id="KW-0808">Transferase</keyword>
<keyword evidence="5 7" id="KW-0949">S-adenosyl-L-methionine</keyword>
<dbReference type="GO" id="GO:0043527">
    <property type="term" value="C:tRNA methyltransferase complex"/>
    <property type="evidence" value="ECO:0007669"/>
    <property type="project" value="TreeGrafter"/>
</dbReference>
<feature type="binding site" evidence="7">
    <location>
        <position position="172"/>
    </location>
    <ligand>
        <name>S-adenosyl-L-methionine</name>
        <dbReference type="ChEBI" id="CHEBI:59789"/>
    </ligand>
</feature>
<evidence type="ECO:0000256" key="1">
    <source>
        <dbReference type="ARBA" id="ARBA00000142"/>
    </source>
</evidence>
<accession>A0A1W6BY13</accession>
<reference evidence="8 9" key="1">
    <citation type="submission" date="2017-04" db="EMBL/GenBank/DDBJ databases">
        <title>Complete genome sequence of the Campylobacter cuniculorum type strain LMG24588.</title>
        <authorList>
            <person name="Miller W.G."/>
            <person name="Yee E."/>
            <person name="Revez J."/>
            <person name="Bono J.L."/>
            <person name="Rossi M."/>
        </authorList>
    </citation>
    <scope>NUCLEOTIDE SEQUENCE [LARGE SCALE GENOMIC DNA]</scope>
    <source>
        <strain evidence="8 9">LMG 24588</strain>
    </source>
</reference>
<dbReference type="NCBIfam" id="TIGR00091">
    <property type="entry name" value="tRNA (guanosine(46)-N7)-methyltransferase TrmB"/>
    <property type="match status" value="1"/>
</dbReference>
<feature type="binding site" evidence="7">
    <location>
        <position position="147"/>
    </location>
    <ligand>
        <name>S-adenosyl-L-methionine</name>
        <dbReference type="ChEBI" id="CHEBI:59789"/>
    </ligand>
</feature>
<evidence type="ECO:0000256" key="6">
    <source>
        <dbReference type="ARBA" id="ARBA00022694"/>
    </source>
</evidence>
<evidence type="ECO:0000256" key="3">
    <source>
        <dbReference type="ARBA" id="ARBA00022603"/>
    </source>
</evidence>
<dbReference type="EC" id="2.1.1.33" evidence="7"/>
<sequence length="389" mass="46061">MPNFKAKKIKTFDLPFEKNGVKLLWKAANENIILVFVQVEEQKFFLQIKKEQDEFIIKADKHSKPSQMSYLQKALEVFKENFCEELTSESFKHKALLQKTACIVNDFDELIEKLKNKRIYIEIGFGSGRHLLYQARENPEILMLGVEIYTPCLTQVAKLAKNYDNILLIQSDARLLMSVLNSNCAEKIFLHFPVPWDKKPHRRIISQAFCKECARVLTKNGVFELRTDSLEYFDFALKNFLEFQSPRFSLKKNENLEISSKYEDRWKRQNKNIYDLSVWNLDNLENDNQKTDEPNLKVLTFTPYNLTCLQKELKNQTFKEEDFFLHFQNFYRLDDGTLLVKISLGSFNKPEKLYLLLGKDLNFVFKKPFKTKENLKAMKRLQQIFENFS</sequence>
<comment type="caution">
    <text evidence="7">Lacks conserved residue(s) required for the propagation of feature annotation.</text>
</comment>
<evidence type="ECO:0000256" key="5">
    <source>
        <dbReference type="ARBA" id="ARBA00022691"/>
    </source>
</evidence>
<dbReference type="PROSITE" id="PS51625">
    <property type="entry name" value="SAM_MT_TRMB"/>
    <property type="match status" value="1"/>
</dbReference>
<dbReference type="OrthoDB" id="9802090at2"/>
<dbReference type="NCBIfam" id="NF010719">
    <property type="entry name" value="PRK14121.1"/>
    <property type="match status" value="1"/>
</dbReference>
<keyword evidence="6 7" id="KW-0819">tRNA processing</keyword>
<dbReference type="UniPathway" id="UPA00989"/>
<dbReference type="STRING" id="1121267.CCUN_1387"/>
<dbReference type="GO" id="GO:0008176">
    <property type="term" value="F:tRNA (guanine(46)-N7)-methyltransferase activity"/>
    <property type="evidence" value="ECO:0007669"/>
    <property type="project" value="UniProtKB-UniRule"/>
</dbReference>
<name>A0A1W6BY13_9BACT</name>
<comment type="pathway">
    <text evidence="7">tRNA modification; N(7)-methylguanine-tRNA biosynthesis.</text>
</comment>
<dbReference type="Pfam" id="PF02390">
    <property type="entry name" value="Methyltransf_4"/>
    <property type="match status" value="1"/>
</dbReference>
<dbReference type="InterPro" id="IPR029063">
    <property type="entry name" value="SAM-dependent_MTases_sf"/>
</dbReference>
<dbReference type="SUPFAM" id="SSF53335">
    <property type="entry name" value="S-adenosyl-L-methionine-dependent methyltransferases"/>
    <property type="match status" value="1"/>
</dbReference>
<evidence type="ECO:0000256" key="2">
    <source>
        <dbReference type="ARBA" id="ARBA00003015"/>
    </source>
</evidence>
<evidence type="ECO:0000313" key="9">
    <source>
        <dbReference type="Proteomes" id="UP000192902"/>
    </source>
</evidence>
<dbReference type="Proteomes" id="UP000192902">
    <property type="component" value="Chromosome"/>
</dbReference>
<organism evidence="8 9">
    <name type="scientific">Campylobacter cuniculorum DSM 23162 = LMG 24588</name>
    <dbReference type="NCBI Taxonomy" id="1121267"/>
    <lineage>
        <taxon>Bacteria</taxon>
        <taxon>Pseudomonadati</taxon>
        <taxon>Campylobacterota</taxon>
        <taxon>Epsilonproteobacteria</taxon>
        <taxon>Campylobacterales</taxon>
        <taxon>Campylobacteraceae</taxon>
        <taxon>Campylobacter</taxon>
    </lineage>
</organism>
<dbReference type="PANTHER" id="PTHR23417:SF14">
    <property type="entry name" value="PENTACOTRIPEPTIDE-REPEAT REGION OF PRORP DOMAIN-CONTAINING PROTEIN"/>
    <property type="match status" value="1"/>
</dbReference>
<evidence type="ECO:0000256" key="4">
    <source>
        <dbReference type="ARBA" id="ARBA00022679"/>
    </source>
</evidence>
<dbReference type="RefSeq" id="WP_027305879.1">
    <property type="nucleotide sequence ID" value="NZ_CP020867.1"/>
</dbReference>
<dbReference type="eggNOG" id="COG0220">
    <property type="taxonomic scope" value="Bacteria"/>
</dbReference>
<dbReference type="InterPro" id="IPR055361">
    <property type="entry name" value="tRNA_methyltr_TrmB_bact"/>
</dbReference>
<feature type="binding site" evidence="7">
    <location>
        <position position="198"/>
    </location>
    <ligand>
        <name>substrate</name>
    </ligand>
</feature>
<dbReference type="AlphaFoldDB" id="A0A1W6BY13"/>
<proteinExistence type="inferred from homology"/>
<comment type="function">
    <text evidence="2 7">Catalyzes the formation of N(7)-methylguanine at position 46 (m7G46) in tRNA.</text>
</comment>
<keyword evidence="3 7" id="KW-0489">Methyltransferase</keyword>
<comment type="catalytic activity">
    <reaction evidence="1 7">
        <text>guanosine(46) in tRNA + S-adenosyl-L-methionine = N(7)-methylguanosine(46) in tRNA + S-adenosyl-L-homocysteine</text>
        <dbReference type="Rhea" id="RHEA:42708"/>
        <dbReference type="Rhea" id="RHEA-COMP:10188"/>
        <dbReference type="Rhea" id="RHEA-COMP:10189"/>
        <dbReference type="ChEBI" id="CHEBI:57856"/>
        <dbReference type="ChEBI" id="CHEBI:59789"/>
        <dbReference type="ChEBI" id="CHEBI:74269"/>
        <dbReference type="ChEBI" id="CHEBI:74480"/>
        <dbReference type="EC" id="2.1.1.33"/>
    </reaction>
</comment>
<dbReference type="InterPro" id="IPR003358">
    <property type="entry name" value="tRNA_(Gua-N-7)_MeTrfase_Trmb"/>
</dbReference>
<dbReference type="Gene3D" id="3.40.50.150">
    <property type="entry name" value="Vaccinia Virus protein VP39"/>
    <property type="match status" value="1"/>
</dbReference>
<evidence type="ECO:0000313" key="8">
    <source>
        <dbReference type="EMBL" id="ARJ56975.1"/>
    </source>
</evidence>
<comment type="similarity">
    <text evidence="7">Belongs to the class I-like SAM-binding methyltransferase superfamily. TrmB family.</text>
</comment>